<reference evidence="3" key="1">
    <citation type="submission" date="2017-07" db="EMBL/GenBank/DDBJ databases">
        <authorList>
            <person name="Mikheyev A."/>
            <person name="Grau M."/>
        </authorList>
    </citation>
    <scope>NUCLEOTIDE SEQUENCE</scope>
    <source>
        <tissue evidence="3">Venom_gland</tissue>
    </source>
</reference>
<feature type="compositionally biased region" description="Polar residues" evidence="1">
    <location>
        <begin position="89"/>
        <end position="101"/>
    </location>
</feature>
<evidence type="ECO:0000313" key="3">
    <source>
        <dbReference type="EMBL" id="LAA33500.1"/>
    </source>
</evidence>
<accession>A0A2H6NIT3</accession>
<dbReference type="EMBL" id="IACI01107462">
    <property type="protein sequence ID" value="LAA33500.1"/>
    <property type="molecule type" value="Transcribed_RNA"/>
</dbReference>
<feature type="region of interest" description="Disordered" evidence="1">
    <location>
        <begin position="83"/>
        <end position="111"/>
    </location>
</feature>
<name>A0A2H6NIT3_9SAUR</name>
<keyword evidence="2" id="KW-0472">Membrane</keyword>
<evidence type="ECO:0000256" key="2">
    <source>
        <dbReference type="SAM" id="Phobius"/>
    </source>
</evidence>
<feature type="transmembrane region" description="Helical" evidence="2">
    <location>
        <begin position="35"/>
        <end position="56"/>
    </location>
</feature>
<protein>
    <submittedName>
        <fullName evidence="3">Uncharacterized protein</fullName>
    </submittedName>
</protein>
<evidence type="ECO:0000256" key="1">
    <source>
        <dbReference type="SAM" id="MobiDB-lite"/>
    </source>
</evidence>
<keyword evidence="2" id="KW-0812">Transmembrane</keyword>
<reference evidence="3" key="2">
    <citation type="submission" date="2017-12" db="EMBL/GenBank/DDBJ databases">
        <title>Coralsnake Venomics: Analyses of Venom Gland Transcriptomes and Proteomes of Six Brazilian Taxa.</title>
        <authorList>
            <person name="Aird S.D."/>
            <person name="Jorge da Silva N."/>
            <person name="Qiu L."/>
            <person name="Villar-Briones A."/>
            <person name="Aparecida-Saddi V."/>
            <person name="Campos-Telles M.P."/>
            <person name="Grau M."/>
            <person name="Mikheyev A.S."/>
        </authorList>
    </citation>
    <scope>NUCLEOTIDE SEQUENCE</scope>
    <source>
        <tissue evidence="3">Venom_gland</tissue>
    </source>
</reference>
<dbReference type="AlphaFoldDB" id="A0A2H6NIT3"/>
<proteinExistence type="predicted"/>
<keyword evidence="2" id="KW-1133">Transmembrane helix</keyword>
<organism evidence="3">
    <name type="scientific">Micrurus carvalhoi</name>
    <dbReference type="NCBI Taxonomy" id="3147026"/>
    <lineage>
        <taxon>Eukaryota</taxon>
        <taxon>Metazoa</taxon>
        <taxon>Chordata</taxon>
        <taxon>Craniata</taxon>
        <taxon>Vertebrata</taxon>
        <taxon>Euteleostomi</taxon>
        <taxon>Lepidosauria</taxon>
        <taxon>Squamata</taxon>
        <taxon>Bifurcata</taxon>
        <taxon>Unidentata</taxon>
        <taxon>Episquamata</taxon>
        <taxon>Toxicofera</taxon>
        <taxon>Serpentes</taxon>
        <taxon>Colubroidea</taxon>
        <taxon>Elapidae</taxon>
        <taxon>Elapinae</taxon>
        <taxon>Micrurus</taxon>
    </lineage>
</organism>
<sequence>MEGNLLGKSILTHLTRKTAFFFAFKSMPFRATQEAVFMDSLFILNSAYIGLVPLFSHLFRGLSQKREINASLASLVANTEQQKKREIRSQTPCISSSNSLHANKHRYGIHG</sequence>
<feature type="compositionally biased region" description="Basic residues" evidence="1">
    <location>
        <begin position="102"/>
        <end position="111"/>
    </location>
</feature>